<evidence type="ECO:0000313" key="3">
    <source>
        <dbReference type="Proteomes" id="UP000187486"/>
    </source>
</evidence>
<reference evidence="2 3" key="1">
    <citation type="submission" date="2016-01" db="EMBL/GenBank/DDBJ databases">
        <title>Amycolatopsis coloradensis genome sequencing and assembly.</title>
        <authorList>
            <person name="Mayilraj S."/>
        </authorList>
    </citation>
    <scope>NUCLEOTIDE SEQUENCE [LARGE SCALE GENOMIC DNA]</scope>
    <source>
        <strain evidence="2 3">DSM 44225</strain>
    </source>
</reference>
<dbReference type="Proteomes" id="UP000187486">
    <property type="component" value="Unassembled WGS sequence"/>
</dbReference>
<protein>
    <recommendedName>
        <fullName evidence="1">AB hydrolase-1 domain-containing protein</fullName>
    </recommendedName>
</protein>
<dbReference type="SUPFAM" id="SSF53474">
    <property type="entry name" value="alpha/beta-Hydrolases"/>
    <property type="match status" value="1"/>
</dbReference>
<evidence type="ECO:0000313" key="2">
    <source>
        <dbReference type="EMBL" id="OLZ51476.1"/>
    </source>
</evidence>
<evidence type="ECO:0000259" key="1">
    <source>
        <dbReference type="Pfam" id="PF12697"/>
    </source>
</evidence>
<keyword evidence="3" id="KW-1185">Reference proteome</keyword>
<dbReference type="STRING" id="76021.BS329_16990"/>
<comment type="caution">
    <text evidence="2">The sequence shown here is derived from an EMBL/GenBank/DDBJ whole genome shotgun (WGS) entry which is preliminary data.</text>
</comment>
<feature type="domain" description="AB hydrolase-1" evidence="1">
    <location>
        <begin position="19"/>
        <end position="260"/>
    </location>
</feature>
<dbReference type="PANTHER" id="PTHR43798:SF33">
    <property type="entry name" value="HYDROLASE, PUTATIVE (AFU_ORTHOLOGUE AFUA_2G14860)-RELATED"/>
    <property type="match status" value="1"/>
</dbReference>
<dbReference type="InterPro" id="IPR029058">
    <property type="entry name" value="AB_hydrolase_fold"/>
</dbReference>
<proteinExistence type="predicted"/>
<dbReference type="GO" id="GO:0003824">
    <property type="term" value="F:catalytic activity"/>
    <property type="evidence" value="ECO:0007669"/>
    <property type="project" value="UniProtKB-ARBA"/>
</dbReference>
<gene>
    <name evidence="2" type="ORF">BS329_16990</name>
</gene>
<dbReference type="RefSeq" id="WP_076161832.1">
    <property type="nucleotide sequence ID" value="NZ_JBEZVB010000016.1"/>
</dbReference>
<organism evidence="2 3">
    <name type="scientific">Amycolatopsis coloradensis</name>
    <dbReference type="NCBI Taxonomy" id="76021"/>
    <lineage>
        <taxon>Bacteria</taxon>
        <taxon>Bacillati</taxon>
        <taxon>Actinomycetota</taxon>
        <taxon>Actinomycetes</taxon>
        <taxon>Pseudonocardiales</taxon>
        <taxon>Pseudonocardiaceae</taxon>
        <taxon>Amycolatopsis</taxon>
    </lineage>
</organism>
<dbReference type="InterPro" id="IPR000073">
    <property type="entry name" value="AB_hydrolase_1"/>
</dbReference>
<accession>A0A1R0KTX4</accession>
<dbReference type="Pfam" id="PF12697">
    <property type="entry name" value="Abhydrolase_6"/>
    <property type="match status" value="1"/>
</dbReference>
<dbReference type="Gene3D" id="3.40.50.1820">
    <property type="entry name" value="alpha/beta hydrolase"/>
    <property type="match status" value="1"/>
</dbReference>
<dbReference type="EMBL" id="MQUQ01000008">
    <property type="protein sequence ID" value="OLZ51476.1"/>
    <property type="molecule type" value="Genomic_DNA"/>
</dbReference>
<name>A0A1R0KTX4_9PSEU</name>
<dbReference type="AlphaFoldDB" id="A0A1R0KTX4"/>
<sequence length="294" mass="32624">MSSRLPPSPLHTGGQGKSLLLLHGLGSAWRTWEPILPMLERDFFVVAPTVPGHWGALPLRPAYQATPQSDADEVENWLDHFGLDRVAVVGHSLGAWTALELARRGRCETVVLLTPAGAWRSRADLVKVLVRSAAGHAVARLMAPFAPQLMRLLPVRRAYFDFLVRDGRHIDVPDAVLELRAAAYCSAMIAALYALARAELMRPWHEHENPVHVVLAQKDRVLPFEQFEAPLLELVEPVEWLMLPDTGHLVHRDAPRQVAEIIRGAVLDGRMPKVDVRQDGRGRQLRSVSAADLG</sequence>
<dbReference type="InterPro" id="IPR050266">
    <property type="entry name" value="AB_hydrolase_sf"/>
</dbReference>
<dbReference type="GO" id="GO:0016020">
    <property type="term" value="C:membrane"/>
    <property type="evidence" value="ECO:0007669"/>
    <property type="project" value="TreeGrafter"/>
</dbReference>
<dbReference type="PANTHER" id="PTHR43798">
    <property type="entry name" value="MONOACYLGLYCEROL LIPASE"/>
    <property type="match status" value="1"/>
</dbReference>